<dbReference type="EMBL" id="JAVHNR010000001">
    <property type="protein sequence ID" value="KAK6357607.1"/>
    <property type="molecule type" value="Genomic_DNA"/>
</dbReference>
<reference evidence="1 2" key="1">
    <citation type="submission" date="2019-10" db="EMBL/GenBank/DDBJ databases">
        <authorList>
            <person name="Palmer J.M."/>
        </authorList>
    </citation>
    <scope>NUCLEOTIDE SEQUENCE [LARGE SCALE GENOMIC DNA]</scope>
    <source>
        <strain evidence="1 2">TWF718</strain>
    </source>
</reference>
<accession>A0AAN8MVX7</accession>
<dbReference type="Proteomes" id="UP001313282">
    <property type="component" value="Unassembled WGS sequence"/>
</dbReference>
<proteinExistence type="predicted"/>
<evidence type="ECO:0000313" key="2">
    <source>
        <dbReference type="Proteomes" id="UP001313282"/>
    </source>
</evidence>
<organism evidence="1 2">
    <name type="scientific">Orbilia javanica</name>
    <dbReference type="NCBI Taxonomy" id="47235"/>
    <lineage>
        <taxon>Eukaryota</taxon>
        <taxon>Fungi</taxon>
        <taxon>Dikarya</taxon>
        <taxon>Ascomycota</taxon>
        <taxon>Pezizomycotina</taxon>
        <taxon>Orbiliomycetes</taxon>
        <taxon>Orbiliales</taxon>
        <taxon>Orbiliaceae</taxon>
        <taxon>Orbilia</taxon>
    </lineage>
</organism>
<protein>
    <submittedName>
        <fullName evidence="1">Uncharacterized protein</fullName>
    </submittedName>
</protein>
<keyword evidence="2" id="KW-1185">Reference proteome</keyword>
<name>A0AAN8MVX7_9PEZI</name>
<comment type="caution">
    <text evidence="1">The sequence shown here is derived from an EMBL/GenBank/DDBJ whole genome shotgun (WGS) entry which is preliminary data.</text>
</comment>
<gene>
    <name evidence="1" type="ORF">TWF718_001915</name>
</gene>
<sequence length="109" mass="12350">MEYLLRPGISSTRSWRSIVNWSRSVVHLWSRSSSLLLHLGTKMRRDISRPTGTRGITSSGAVRGKTRILHAHALHAVDKISHDDGCRERMSWLLKGECCVVGVKRWMLG</sequence>
<dbReference type="AlphaFoldDB" id="A0AAN8MVX7"/>
<evidence type="ECO:0000313" key="1">
    <source>
        <dbReference type="EMBL" id="KAK6357607.1"/>
    </source>
</evidence>